<reference evidence="1 2" key="1">
    <citation type="submission" date="2018-06" db="EMBL/GenBank/DDBJ databases">
        <title>Comparative genomics reveals the genomic features of Rhizophagus irregularis, R. cerebriforme, R. diaphanum and Gigaspora rosea, and their symbiotic lifestyle signature.</title>
        <authorList>
            <person name="Morin E."/>
            <person name="San Clemente H."/>
            <person name="Chen E.C.H."/>
            <person name="De La Providencia I."/>
            <person name="Hainaut M."/>
            <person name="Kuo A."/>
            <person name="Kohler A."/>
            <person name="Murat C."/>
            <person name="Tang N."/>
            <person name="Roy S."/>
            <person name="Loubradou J."/>
            <person name="Henrissat B."/>
            <person name="Grigoriev I.V."/>
            <person name="Corradi N."/>
            <person name="Roux C."/>
            <person name="Martin F.M."/>
        </authorList>
    </citation>
    <scope>NUCLEOTIDE SEQUENCE [LARGE SCALE GENOMIC DNA]</scope>
    <source>
        <strain evidence="1 2">DAOM 194757</strain>
    </source>
</reference>
<sequence>MACLERKSEAEQKELDRSLAYQCYLMCWNQSMAIPLWNLKDEFVESGNNLTWVEGVNILTKLLYDREKNEQEPAIYSFKQLRREMVAKNFRLSSFFDSIYNAALPEDKSSKYLDKIDKKLAIECYIICGNQNSNLTAFKKDISLFVDLIGVSTEAIDALSHAGITISQRHLDKEKTAITDNHPHKVASYLESKKSNALVLNVDDYHNIHTKRTPDTCSTSSAAHMTTLLLNGVDMIAIPQVMPNSISIHNPRLIDSELICTFLDNYYIERIAKTFNDQFYYEIPLDEKLENMTLHKYDDRIKERREELKMKDTILLDFFELSLKEMDQYIDALQHVYKIPSLTNYLTYCVIPVLAYWPVQIYWDFFNMEYQYVFSTSKALSKSPSPYRIFVLLELIRGAWKGIKPIVLDNIVPVGLDIYSTLFRSGDWNSYVEGVFRAWCIFLRFERHNYNKAPLAFLSNIFYWGQNNHPILNVLKDHLVKFTDYPVENMHSRIRRQASSCDTPQQLSKTAKIVDARKTISGFEDVFVDQKKSTYADKDHLALLTKKAEVFLLETFGNIYQRLGQSSVVKGRNEQITYKLASLDITVDKKQMPLGFSSMHLPTYDKCDHCYLLLCNGKGKSSMIIARGHGYHESCFSISLNIKCHYCKDILKLGIRNNVSSLLLRLSKLPGKNKSNLKEIIEADEDSPQNQKISDEDDILEVLRKDKQALPRVEQAYSVALERFLNINVVDF</sequence>
<organism evidence="1 2">
    <name type="scientific">Gigaspora rosea</name>
    <dbReference type="NCBI Taxonomy" id="44941"/>
    <lineage>
        <taxon>Eukaryota</taxon>
        <taxon>Fungi</taxon>
        <taxon>Fungi incertae sedis</taxon>
        <taxon>Mucoromycota</taxon>
        <taxon>Glomeromycotina</taxon>
        <taxon>Glomeromycetes</taxon>
        <taxon>Diversisporales</taxon>
        <taxon>Gigasporaceae</taxon>
        <taxon>Gigaspora</taxon>
    </lineage>
</organism>
<dbReference type="AlphaFoldDB" id="A0A397V163"/>
<name>A0A397V163_9GLOM</name>
<evidence type="ECO:0000313" key="2">
    <source>
        <dbReference type="Proteomes" id="UP000266673"/>
    </source>
</evidence>
<comment type="caution">
    <text evidence="1">The sequence shown here is derived from an EMBL/GenBank/DDBJ whole genome shotgun (WGS) entry which is preliminary data.</text>
</comment>
<proteinExistence type="predicted"/>
<dbReference type="Proteomes" id="UP000266673">
    <property type="component" value="Unassembled WGS sequence"/>
</dbReference>
<keyword evidence="2" id="KW-1185">Reference proteome</keyword>
<gene>
    <name evidence="1" type="ORF">C2G38_2325064</name>
</gene>
<accession>A0A397V163</accession>
<dbReference type="EMBL" id="QKWP01000904">
    <property type="protein sequence ID" value="RIB13643.1"/>
    <property type="molecule type" value="Genomic_DNA"/>
</dbReference>
<protein>
    <submittedName>
        <fullName evidence="1">Uncharacterized protein</fullName>
    </submittedName>
</protein>
<evidence type="ECO:0000313" key="1">
    <source>
        <dbReference type="EMBL" id="RIB13643.1"/>
    </source>
</evidence>